<organism evidence="1 2">
    <name type="scientific">Psychrobacter phenylpyruvicus</name>
    <dbReference type="NCBI Taxonomy" id="29432"/>
    <lineage>
        <taxon>Bacteria</taxon>
        <taxon>Pseudomonadati</taxon>
        <taxon>Pseudomonadota</taxon>
        <taxon>Gammaproteobacteria</taxon>
        <taxon>Moraxellales</taxon>
        <taxon>Moraxellaceae</taxon>
        <taxon>Psychrobacter</taxon>
    </lineage>
</organism>
<proteinExistence type="predicted"/>
<protein>
    <submittedName>
        <fullName evidence="1">Uncharacterized protein</fullName>
    </submittedName>
</protein>
<dbReference type="EMBL" id="UGVC01000007">
    <property type="protein sequence ID" value="SUD98896.1"/>
    <property type="molecule type" value="Genomic_DNA"/>
</dbReference>
<gene>
    <name evidence="1" type="ORF">NCTC10526_02884</name>
</gene>
<reference evidence="1 2" key="1">
    <citation type="submission" date="2018-06" db="EMBL/GenBank/DDBJ databases">
        <authorList>
            <consortium name="Pathogen Informatics"/>
            <person name="Doyle S."/>
        </authorList>
    </citation>
    <scope>NUCLEOTIDE SEQUENCE [LARGE SCALE GENOMIC DNA]</scope>
    <source>
        <strain evidence="1 2">NCTC10526</strain>
    </source>
</reference>
<accession>A0A379LS04</accession>
<evidence type="ECO:0000313" key="1">
    <source>
        <dbReference type="EMBL" id="SUD98896.1"/>
    </source>
</evidence>
<name>A0A379LS04_9GAMM</name>
<keyword evidence="2" id="KW-1185">Reference proteome</keyword>
<dbReference type="Proteomes" id="UP000254123">
    <property type="component" value="Unassembled WGS sequence"/>
</dbReference>
<evidence type="ECO:0000313" key="2">
    <source>
        <dbReference type="Proteomes" id="UP000254123"/>
    </source>
</evidence>
<sequence length="60" mass="6933">MSDILEKKAVAKEAKVKSSTLQQPIETVFSSNSQIQPLLLSKRWLTYQRTCQMQNYRSVT</sequence>
<dbReference type="AlphaFoldDB" id="A0A379LS04"/>